<dbReference type="EMBL" id="LT629751">
    <property type="protein sequence ID" value="SDR81001.1"/>
    <property type="molecule type" value="Genomic_DNA"/>
</dbReference>
<gene>
    <name evidence="2" type="ORF">SAMN05216221_0384</name>
</gene>
<dbReference type="STRING" id="1392877.SAMN05216221_0384"/>
<evidence type="ECO:0000313" key="3">
    <source>
        <dbReference type="Proteomes" id="UP000243359"/>
    </source>
</evidence>
<evidence type="ECO:0000256" key="1">
    <source>
        <dbReference type="SAM" id="Phobius"/>
    </source>
</evidence>
<accession>A0A1H1M2L2</accession>
<keyword evidence="1" id="KW-1133">Transmembrane helix</keyword>
<protein>
    <submittedName>
        <fullName evidence="2">Uncharacterized protein</fullName>
    </submittedName>
</protein>
<dbReference type="Proteomes" id="UP000243359">
    <property type="component" value="Chromosome I"/>
</dbReference>
<name>A0A1H1M2L2_9PSED</name>
<dbReference type="RefSeq" id="WP_269458065.1">
    <property type="nucleotide sequence ID" value="NZ_LT629751.1"/>
</dbReference>
<dbReference type="AlphaFoldDB" id="A0A1H1M2L2"/>
<keyword evidence="3" id="KW-1185">Reference proteome</keyword>
<keyword evidence="1" id="KW-0472">Membrane</keyword>
<organism evidence="2 3">
    <name type="scientific">Pseudomonas oryzae</name>
    <dbReference type="NCBI Taxonomy" id="1392877"/>
    <lineage>
        <taxon>Bacteria</taxon>
        <taxon>Pseudomonadati</taxon>
        <taxon>Pseudomonadota</taxon>
        <taxon>Gammaproteobacteria</taxon>
        <taxon>Pseudomonadales</taxon>
        <taxon>Pseudomonadaceae</taxon>
        <taxon>Pseudomonas</taxon>
    </lineage>
</organism>
<keyword evidence="1" id="KW-0812">Transmembrane</keyword>
<sequence>MRSQATRVSPQREEQVEIIGCILSLLLCLGILLALHHIPWSIFG</sequence>
<feature type="transmembrane region" description="Helical" evidence="1">
    <location>
        <begin position="21"/>
        <end position="43"/>
    </location>
</feature>
<proteinExistence type="predicted"/>
<reference evidence="3" key="1">
    <citation type="submission" date="2016-10" db="EMBL/GenBank/DDBJ databases">
        <authorList>
            <person name="Varghese N."/>
            <person name="Submissions S."/>
        </authorList>
    </citation>
    <scope>NUCLEOTIDE SEQUENCE [LARGE SCALE GENOMIC DNA]</scope>
    <source>
        <strain evidence="3">KCTC 32247</strain>
    </source>
</reference>
<evidence type="ECO:0000313" key="2">
    <source>
        <dbReference type="EMBL" id="SDR81001.1"/>
    </source>
</evidence>